<dbReference type="KEGG" id="osn:115219860"/>
<keyword evidence="12" id="KW-1185">Reference proteome</keyword>
<dbReference type="InterPro" id="IPR050693">
    <property type="entry name" value="Hsp70_NEF-Inhibitors"/>
</dbReference>
<dbReference type="Gene3D" id="1.25.10.10">
    <property type="entry name" value="Leucine-rich Repeat Variant"/>
    <property type="match status" value="1"/>
</dbReference>
<keyword evidence="4" id="KW-0813">Transport</keyword>
<evidence type="ECO:0000256" key="2">
    <source>
        <dbReference type="ARBA" id="ARBA00010588"/>
    </source>
</evidence>
<keyword evidence="7" id="KW-0653">Protein transport</keyword>
<feature type="compositionally biased region" description="Low complexity" evidence="10">
    <location>
        <begin position="33"/>
        <end position="44"/>
    </location>
</feature>
<dbReference type="GO" id="GO:0015031">
    <property type="term" value="P:protein transport"/>
    <property type="evidence" value="ECO:0007669"/>
    <property type="project" value="UniProtKB-KW"/>
</dbReference>
<keyword evidence="8" id="KW-0811">Translocation</keyword>
<evidence type="ECO:0000256" key="6">
    <source>
        <dbReference type="ARBA" id="ARBA00022824"/>
    </source>
</evidence>
<keyword evidence="9" id="KW-0325">Glycoprotein</keyword>
<dbReference type="PANTHER" id="PTHR19316">
    <property type="entry name" value="PROTEIN FOLDING REGULATOR"/>
    <property type="match status" value="1"/>
</dbReference>
<evidence type="ECO:0000256" key="3">
    <source>
        <dbReference type="ARBA" id="ARBA00015352"/>
    </source>
</evidence>
<dbReference type="GO" id="GO:0005788">
    <property type="term" value="C:endoplasmic reticulum lumen"/>
    <property type="evidence" value="ECO:0007669"/>
    <property type="project" value="UniProtKB-SubCell"/>
</dbReference>
<evidence type="ECO:0000256" key="10">
    <source>
        <dbReference type="SAM" id="MobiDB-lite"/>
    </source>
</evidence>
<dbReference type="Proteomes" id="UP000515154">
    <property type="component" value="Linkage group LG15"/>
</dbReference>
<evidence type="ECO:0000313" key="12">
    <source>
        <dbReference type="Proteomes" id="UP000515154"/>
    </source>
</evidence>
<sequence length="480" mass="53663">MKMVQPLFRSACSLLLLLTLPLLFLNSWHQVSAEEPSPSSSASALTAVKTDDDGDDDTGTNAGNEKDTEDGEGVSITIDSEGQKKLDLFQPSEEWQEVKEGQAIPPGLQVRLDLQTGQKQAKLMPGQSAEDLEYWKSENREGMRYKNKNDLSPEDLKQALKQFKQHKSMDQDHAMKVSRSKRDYEMLRSSIKSDAQIVTILHDQLKDHAVLQKEDLQSILSELEFFLHQIDSAQLFAELGGISLLVNLLNSTDTDVKHDTAFVLGSAMQSNPVVQSTAVDAGVMQKLITMISTEPSLAVRKKCLYAASVLLRHNLNAQQRFLALGGLSAFTQLYSESKTDAIQVKIVTLLADLISEKVISASHSQDNNIKNREKLQQYESINLLEKMTLTGWCDRVASLLNLSDYDSQEKILTASKLLTSSCGQSFQPLTPRLQELSFEYSRLCTKEKNEDPMSDLYFCSLHNLVTDVLNSLQQTRKVEL</sequence>
<dbReference type="SUPFAM" id="SSF48371">
    <property type="entry name" value="ARM repeat"/>
    <property type="match status" value="1"/>
</dbReference>
<keyword evidence="6" id="KW-0256">Endoplasmic reticulum</keyword>
<dbReference type="RefSeq" id="XP_036365329.1">
    <property type="nucleotide sequence ID" value="XM_036509436.1"/>
</dbReference>
<evidence type="ECO:0000256" key="8">
    <source>
        <dbReference type="ARBA" id="ARBA00023010"/>
    </source>
</evidence>
<evidence type="ECO:0000313" key="13">
    <source>
        <dbReference type="RefSeq" id="XP_036365329.1"/>
    </source>
</evidence>
<gene>
    <name evidence="13 14" type="primary">LOC115219860</name>
</gene>
<dbReference type="PANTHER" id="PTHR19316:SF35">
    <property type="entry name" value="NUCLEOTIDE EXCHANGE FACTOR SIL1"/>
    <property type="match status" value="1"/>
</dbReference>
<comment type="subcellular location">
    <subcellularLocation>
        <location evidence="1">Endoplasmic reticulum lumen</location>
    </subcellularLocation>
</comment>
<reference evidence="13 14" key="1">
    <citation type="submission" date="2025-08" db="UniProtKB">
        <authorList>
            <consortium name="RefSeq"/>
        </authorList>
    </citation>
    <scope>IDENTIFICATION</scope>
</reference>
<feature type="chain" id="PRO_5045019861" description="Nucleotide exchange factor SIL1" evidence="11">
    <location>
        <begin position="34"/>
        <end position="480"/>
    </location>
</feature>
<dbReference type="RefSeq" id="XP_036365330.1">
    <property type="nucleotide sequence ID" value="XM_036509437.1"/>
</dbReference>
<protein>
    <recommendedName>
        <fullName evidence="3">Nucleotide exchange factor SIL1</fullName>
    </recommendedName>
</protein>
<name>A0A7E6FD97_9MOLL</name>
<evidence type="ECO:0000256" key="1">
    <source>
        <dbReference type="ARBA" id="ARBA00004319"/>
    </source>
</evidence>
<evidence type="ECO:0000256" key="9">
    <source>
        <dbReference type="ARBA" id="ARBA00023180"/>
    </source>
</evidence>
<evidence type="ECO:0000313" key="14">
    <source>
        <dbReference type="RefSeq" id="XP_036365330.1"/>
    </source>
</evidence>
<feature type="signal peptide" evidence="11">
    <location>
        <begin position="1"/>
        <end position="33"/>
    </location>
</feature>
<dbReference type="InterPro" id="IPR011989">
    <property type="entry name" value="ARM-like"/>
</dbReference>
<evidence type="ECO:0000256" key="11">
    <source>
        <dbReference type="SAM" id="SignalP"/>
    </source>
</evidence>
<keyword evidence="5 11" id="KW-0732">Signal</keyword>
<dbReference type="AlphaFoldDB" id="A0A7E6FD97"/>
<proteinExistence type="inferred from homology"/>
<feature type="region of interest" description="Disordered" evidence="10">
    <location>
        <begin position="33"/>
        <end position="83"/>
    </location>
</feature>
<organism evidence="12 14">
    <name type="scientific">Octopus sinensis</name>
    <name type="common">East Asian common octopus</name>
    <dbReference type="NCBI Taxonomy" id="2607531"/>
    <lineage>
        <taxon>Eukaryota</taxon>
        <taxon>Metazoa</taxon>
        <taxon>Spiralia</taxon>
        <taxon>Lophotrochozoa</taxon>
        <taxon>Mollusca</taxon>
        <taxon>Cephalopoda</taxon>
        <taxon>Coleoidea</taxon>
        <taxon>Octopodiformes</taxon>
        <taxon>Octopoda</taxon>
        <taxon>Incirrata</taxon>
        <taxon>Octopodidae</taxon>
        <taxon>Octopus</taxon>
    </lineage>
</organism>
<dbReference type="GO" id="GO:0000774">
    <property type="term" value="F:adenyl-nucleotide exchange factor activity"/>
    <property type="evidence" value="ECO:0007669"/>
    <property type="project" value="TreeGrafter"/>
</dbReference>
<dbReference type="InterPro" id="IPR016024">
    <property type="entry name" value="ARM-type_fold"/>
</dbReference>
<evidence type="ECO:0000256" key="7">
    <source>
        <dbReference type="ARBA" id="ARBA00022927"/>
    </source>
</evidence>
<accession>A0A7E6FD97</accession>
<comment type="similarity">
    <text evidence="2">Belongs to the SIL1 family.</text>
</comment>
<evidence type="ECO:0000256" key="5">
    <source>
        <dbReference type="ARBA" id="ARBA00022729"/>
    </source>
</evidence>
<evidence type="ECO:0000256" key="4">
    <source>
        <dbReference type="ARBA" id="ARBA00022448"/>
    </source>
</evidence>